<dbReference type="InterPro" id="IPR058240">
    <property type="entry name" value="rSAM_sf"/>
</dbReference>
<evidence type="ECO:0000256" key="16">
    <source>
        <dbReference type="ARBA" id="ARBA00048697"/>
    </source>
</evidence>
<keyword evidence="13" id="KW-0342">GTP-binding</keyword>
<keyword evidence="10" id="KW-0408">Iron</keyword>
<comment type="cofactor">
    <cofactor evidence="2">
        <name>[4Fe-4S] cluster</name>
        <dbReference type="ChEBI" id="CHEBI:49883"/>
    </cofactor>
</comment>
<evidence type="ECO:0000256" key="2">
    <source>
        <dbReference type="ARBA" id="ARBA00001966"/>
    </source>
</evidence>
<dbReference type="OrthoDB" id="429626at2759"/>
<dbReference type="SUPFAM" id="SSF55040">
    <property type="entry name" value="Molybdenum cofactor biosynthesis protein C, MoaC"/>
    <property type="match status" value="1"/>
</dbReference>
<dbReference type="NCBIfam" id="NF006870">
    <property type="entry name" value="PRK09364.1"/>
    <property type="match status" value="1"/>
</dbReference>
<evidence type="ECO:0000256" key="9">
    <source>
        <dbReference type="ARBA" id="ARBA00022741"/>
    </source>
</evidence>
<dbReference type="Pfam" id="PF06463">
    <property type="entry name" value="Mob_synth_C"/>
    <property type="match status" value="1"/>
</dbReference>
<feature type="compositionally biased region" description="Polar residues" evidence="18">
    <location>
        <begin position="872"/>
        <end position="881"/>
    </location>
</feature>
<evidence type="ECO:0000256" key="1">
    <source>
        <dbReference type="ARBA" id="ARBA00001637"/>
    </source>
</evidence>
<dbReference type="GO" id="GO:0046872">
    <property type="term" value="F:metal ion binding"/>
    <property type="evidence" value="ECO:0007669"/>
    <property type="project" value="UniProtKB-KW"/>
</dbReference>
<gene>
    <name evidence="20" type="ORF">PDIGIT_LOCUS9554</name>
</gene>
<comment type="similarity">
    <text evidence="4">In the C-terminal section; belongs to the MoaC family.</text>
</comment>
<keyword evidence="14" id="KW-0501">Molybdenum cofactor biosynthesis</keyword>
<dbReference type="PANTHER" id="PTHR22960">
    <property type="entry name" value="MOLYBDOPTERIN COFACTOR SYNTHESIS PROTEIN A"/>
    <property type="match status" value="1"/>
</dbReference>
<evidence type="ECO:0000313" key="21">
    <source>
        <dbReference type="Proteomes" id="UP001152607"/>
    </source>
</evidence>
<keyword evidence="12" id="KW-0496">Mitochondrion</keyword>
<keyword evidence="15" id="KW-0456">Lyase</keyword>
<protein>
    <recommendedName>
        <fullName evidence="19">Radical SAM core domain-containing protein</fullName>
    </recommendedName>
</protein>
<dbReference type="SFLD" id="SFLDG01067">
    <property type="entry name" value="SPASM/twitch_domain_containing"/>
    <property type="match status" value="1"/>
</dbReference>
<evidence type="ECO:0000259" key="19">
    <source>
        <dbReference type="PROSITE" id="PS51918"/>
    </source>
</evidence>
<proteinExistence type="inferred from homology"/>
<dbReference type="InterPro" id="IPR000385">
    <property type="entry name" value="MoaA_NifB_PqqE_Fe-S-bd_CS"/>
</dbReference>
<dbReference type="SMART" id="SM00729">
    <property type="entry name" value="Elp3"/>
    <property type="match status" value="1"/>
</dbReference>
<dbReference type="InterPro" id="IPR047594">
    <property type="entry name" value="MoaC_bact/euk"/>
</dbReference>
<evidence type="ECO:0000256" key="18">
    <source>
        <dbReference type="SAM" id="MobiDB-lite"/>
    </source>
</evidence>
<dbReference type="SUPFAM" id="SSF102114">
    <property type="entry name" value="Radical SAM enzymes"/>
    <property type="match status" value="1"/>
</dbReference>
<evidence type="ECO:0000256" key="4">
    <source>
        <dbReference type="ARBA" id="ARBA00008484"/>
    </source>
</evidence>
<dbReference type="PROSITE" id="PS51918">
    <property type="entry name" value="RADICAL_SAM"/>
    <property type="match status" value="1"/>
</dbReference>
<dbReference type="EMBL" id="CAOQHR010000006">
    <property type="protein sequence ID" value="CAI6336454.1"/>
    <property type="molecule type" value="Genomic_DNA"/>
</dbReference>
<dbReference type="Gene3D" id="3.30.70.640">
    <property type="entry name" value="Molybdopterin cofactor biosynthesis C (MoaC) domain"/>
    <property type="match status" value="1"/>
</dbReference>
<organism evidence="20 21">
    <name type="scientific">Periconia digitata</name>
    <dbReference type="NCBI Taxonomy" id="1303443"/>
    <lineage>
        <taxon>Eukaryota</taxon>
        <taxon>Fungi</taxon>
        <taxon>Dikarya</taxon>
        <taxon>Ascomycota</taxon>
        <taxon>Pezizomycotina</taxon>
        <taxon>Dothideomycetes</taxon>
        <taxon>Pleosporomycetidae</taxon>
        <taxon>Pleosporales</taxon>
        <taxon>Massarineae</taxon>
        <taxon>Periconiaceae</taxon>
        <taxon>Periconia</taxon>
    </lineage>
</organism>
<dbReference type="GO" id="GO:0061798">
    <property type="term" value="F:GTP 3',8'-cyclase activity"/>
    <property type="evidence" value="ECO:0007669"/>
    <property type="project" value="UniProtKB-EC"/>
</dbReference>
<dbReference type="InterPro" id="IPR013785">
    <property type="entry name" value="Aldolase_TIM"/>
</dbReference>
<sequence length="1426" mass="159636">MTLMTAMVATRAARCLRIQHIQHSARRSFRTTCIAKITAVSQGTEGESSVPPGLQSRRESIRNAKPFSEFLTDSFNREHDYLRISVTERCNLRCLYCMPEEGVPLSPPANMLTTPEIFYLSSLFVSQGVTKIRLTGGEPTVRRDIVPLMQQIGSLRPNGLRELALTTNGISLHRKLDDMVEAGLTGVNLSLDTLDPFQFQIMTRRNGFDAVMKSIDRILEMNKRGANIKLKVNCVVMRGMNERDIVPFVELGREKDIEVRFIEYMPFGGNKWSQGKMISFQEMLDIIRAEYPDLKSVPGHKNDTSKTFAVPGFVGKVGFITSMTNDFCGTCNRLRITSDGNLKVCLHGNAEVSLRDILRQDNQNQPIDEEAYERIRKMEMNRRDGLLIDEPGPHWGEREKELLQVIGAAVKRKAEKHADMGDLEKMQNRPMILIDSSSIPEPSRTQLLNVPITLSHGINHKPYTPWLSSWPSRNFLNRLPPAPSCLTATSRSSVPSSIHTFSGTASYSSISKQSDATREALYTAVLDKSKPLRAITAFERSHRRREADILRTLGTEKNDVVRAHDFDDLYKRYWNLVLASKKEVPDRTAVARKVLAKMCKKSGQLYEKAYVKSAFQEVKWMDEEEKEALRSGLRVKSFKHLSHANDRPPRFYNNDMILTSSNAVFVPTHIIRTKIAELEARISLEKTYPRPGPSPNYMDFVKGHWFKFIDPDEKALLWERFAISADPSTDRSIAQALREQWSSNLAQMEFNLFHFKRQMRQRLGILLNSDAEEEALLHNEIGAHEIKAKEEGDKASSILATEVEPEAKRLRLQRDILIEKRAAMLGKIASAKEVLNKQTAGSDTNHKVDVVELEITSTTTESPSVTTNTSSIKTADASQTEAADASQIETADDSSIKAADASQIETLEEQLKRIEAEKNQAILVLKARQQAIAQEREARLKKLQNYKIPNVRKTIELNLDNLVPELKRLKQDAVSLETKPGFPKESLWPRRARPTTQLSAMDTLKGYIPPSGFVEIDRGLTVNIDAPPAELQSQINQLIARLKIKYPRLNTLPFDVSKSSKPETRRQWLKILVRRWQTRFDGWTQYNKESEISFSNAYYGNAKVEENIKAVLDQMVMDHDLSIDAAQRMAARWEDVFTRKKTLKPESDPEEARIDWEEWSGLGMGWLRDDSAPESTVSKATPRLASAMPTPNTGQQSKSHTRGLVSNRSFSTSHKPSVDTRPTNLGSGDLSKPAPSSSAATTPTSLPHLTSEGSAHMVSISTKPHTVRTAIATGTVYFSNATPLQLIRSNSLKKGDVLSVSRIAGIMAAKKCPDLIPLCHPIPLTHVGVELLPFGDGYPGDSEIPNATKSVYGGIVVEAKVQCEGQTGVEMEALSSVTGAALTVVDMCKAVDKAMRIDGVRVVLKEGGRSGTWRDEGWHSVMKKSS</sequence>
<feature type="compositionally biased region" description="Polar residues" evidence="18">
    <location>
        <begin position="1189"/>
        <end position="1226"/>
    </location>
</feature>
<dbReference type="GO" id="GO:0005525">
    <property type="term" value="F:GTP binding"/>
    <property type="evidence" value="ECO:0007669"/>
    <property type="project" value="UniProtKB-KW"/>
</dbReference>
<feature type="compositionally biased region" description="Low complexity" evidence="18">
    <location>
        <begin position="857"/>
        <end position="871"/>
    </location>
</feature>
<dbReference type="InterPro" id="IPR010505">
    <property type="entry name" value="MoaA_twitch"/>
</dbReference>
<dbReference type="CDD" id="cd01335">
    <property type="entry name" value="Radical_SAM"/>
    <property type="match status" value="1"/>
</dbReference>
<dbReference type="InterPro" id="IPR013483">
    <property type="entry name" value="MoaA"/>
</dbReference>
<evidence type="ECO:0000256" key="5">
    <source>
        <dbReference type="ARBA" id="ARBA00009862"/>
    </source>
</evidence>
<dbReference type="Pfam" id="PF01967">
    <property type="entry name" value="MoaC"/>
    <property type="match status" value="1"/>
</dbReference>
<evidence type="ECO:0000256" key="14">
    <source>
        <dbReference type="ARBA" id="ARBA00023150"/>
    </source>
</evidence>
<evidence type="ECO:0000256" key="8">
    <source>
        <dbReference type="ARBA" id="ARBA00022723"/>
    </source>
</evidence>
<dbReference type="SFLD" id="SFLDG01383">
    <property type="entry name" value="cyclic_pyranopterin_phosphate"/>
    <property type="match status" value="1"/>
</dbReference>
<feature type="coiled-coil region" evidence="17">
    <location>
        <begin position="897"/>
        <end position="924"/>
    </location>
</feature>
<dbReference type="SFLD" id="SFLDS00029">
    <property type="entry name" value="Radical_SAM"/>
    <property type="match status" value="1"/>
</dbReference>
<dbReference type="InterPro" id="IPR023045">
    <property type="entry name" value="MoaC"/>
</dbReference>
<feature type="domain" description="Radical SAM core" evidence="19">
    <location>
        <begin position="74"/>
        <end position="293"/>
    </location>
</feature>
<evidence type="ECO:0000256" key="7">
    <source>
        <dbReference type="ARBA" id="ARBA00022691"/>
    </source>
</evidence>
<evidence type="ECO:0000256" key="3">
    <source>
        <dbReference type="ARBA" id="ARBA00005046"/>
    </source>
</evidence>
<dbReference type="PROSITE" id="PS01305">
    <property type="entry name" value="MOAA_NIFB_PQQE"/>
    <property type="match status" value="1"/>
</dbReference>
<dbReference type="InterPro" id="IPR002820">
    <property type="entry name" value="Mopterin_CF_biosynth-C_dom"/>
</dbReference>
<evidence type="ECO:0000256" key="15">
    <source>
        <dbReference type="ARBA" id="ARBA00023239"/>
    </source>
</evidence>
<evidence type="ECO:0000256" key="12">
    <source>
        <dbReference type="ARBA" id="ARBA00023128"/>
    </source>
</evidence>
<dbReference type="SFLD" id="SFLDG01386">
    <property type="entry name" value="main_SPASM_domain-containing"/>
    <property type="match status" value="1"/>
</dbReference>
<accession>A0A9W4XLK3</accession>
<dbReference type="InterPro" id="IPR050105">
    <property type="entry name" value="MoCo_biosynth_MoaA/MoaC"/>
</dbReference>
<keyword evidence="9" id="KW-0547">Nucleotide-binding</keyword>
<dbReference type="InterPro" id="IPR036522">
    <property type="entry name" value="MoaC_sf"/>
</dbReference>
<evidence type="ECO:0000313" key="20">
    <source>
        <dbReference type="EMBL" id="CAI6336454.1"/>
    </source>
</evidence>
<dbReference type="InterPro" id="IPR007197">
    <property type="entry name" value="rSAM"/>
</dbReference>
<keyword evidence="7" id="KW-0949">S-adenosyl-L-methionine</keyword>
<dbReference type="GO" id="GO:0061799">
    <property type="term" value="F:cyclic pyranopterin monophosphate synthase activity"/>
    <property type="evidence" value="ECO:0007669"/>
    <property type="project" value="UniProtKB-EC"/>
</dbReference>
<dbReference type="InterPro" id="IPR040064">
    <property type="entry name" value="MoaA-like"/>
</dbReference>
<dbReference type="InterPro" id="IPR006638">
    <property type="entry name" value="Elp3/MiaA/NifB-like_rSAM"/>
</dbReference>
<comment type="caution">
    <text evidence="20">The sequence shown here is derived from an EMBL/GenBank/DDBJ whole genome shotgun (WGS) entry which is preliminary data.</text>
</comment>
<keyword evidence="17" id="KW-0175">Coiled coil</keyword>
<evidence type="ECO:0000256" key="10">
    <source>
        <dbReference type="ARBA" id="ARBA00023004"/>
    </source>
</evidence>
<dbReference type="Proteomes" id="UP001152607">
    <property type="component" value="Unassembled WGS sequence"/>
</dbReference>
<dbReference type="GO" id="GO:0006777">
    <property type="term" value="P:Mo-molybdopterin cofactor biosynthetic process"/>
    <property type="evidence" value="ECO:0007669"/>
    <property type="project" value="UniProtKB-KW"/>
</dbReference>
<comment type="pathway">
    <text evidence="3">Cofactor biosynthesis; molybdopterin biosynthesis.</text>
</comment>
<dbReference type="CDD" id="cd01420">
    <property type="entry name" value="MoaC_PE"/>
    <property type="match status" value="1"/>
</dbReference>
<evidence type="ECO:0000256" key="17">
    <source>
        <dbReference type="SAM" id="Coils"/>
    </source>
</evidence>
<dbReference type="NCBIfam" id="TIGR02666">
    <property type="entry name" value="moaA"/>
    <property type="match status" value="1"/>
</dbReference>
<comment type="catalytic activity">
    <reaction evidence="1">
        <text>(8S)-3',8-cyclo-7,8-dihydroguanosine 5'-triphosphate = cyclic pyranopterin phosphate + diphosphate</text>
        <dbReference type="Rhea" id="RHEA:49580"/>
        <dbReference type="ChEBI" id="CHEBI:33019"/>
        <dbReference type="ChEBI" id="CHEBI:59648"/>
        <dbReference type="ChEBI" id="CHEBI:131766"/>
        <dbReference type="EC" id="4.6.1.17"/>
    </reaction>
</comment>
<dbReference type="GO" id="GO:0051539">
    <property type="term" value="F:4 iron, 4 sulfur cluster binding"/>
    <property type="evidence" value="ECO:0007669"/>
    <property type="project" value="UniProtKB-KW"/>
</dbReference>
<name>A0A9W4XLK3_9PLEO</name>
<comment type="similarity">
    <text evidence="5">In the N-terminal section; belongs to the radical SAM superfamily. MoaA family.</text>
</comment>
<keyword evidence="21" id="KW-1185">Reference proteome</keyword>
<evidence type="ECO:0000256" key="11">
    <source>
        <dbReference type="ARBA" id="ARBA00023014"/>
    </source>
</evidence>
<dbReference type="Pfam" id="PF04055">
    <property type="entry name" value="Radical_SAM"/>
    <property type="match status" value="1"/>
</dbReference>
<dbReference type="CDD" id="cd21117">
    <property type="entry name" value="Twitch_MoaA"/>
    <property type="match status" value="1"/>
</dbReference>
<keyword evidence="8" id="KW-0479">Metal-binding</keyword>
<comment type="catalytic activity">
    <reaction evidence="16">
        <text>GTP + AH2 + S-adenosyl-L-methionine = (8S)-3',8-cyclo-7,8-dihydroguanosine 5'-triphosphate + 5'-deoxyadenosine + L-methionine + A + H(+)</text>
        <dbReference type="Rhea" id="RHEA:49576"/>
        <dbReference type="ChEBI" id="CHEBI:13193"/>
        <dbReference type="ChEBI" id="CHEBI:15378"/>
        <dbReference type="ChEBI" id="CHEBI:17319"/>
        <dbReference type="ChEBI" id="CHEBI:17499"/>
        <dbReference type="ChEBI" id="CHEBI:37565"/>
        <dbReference type="ChEBI" id="CHEBI:57844"/>
        <dbReference type="ChEBI" id="CHEBI:59789"/>
        <dbReference type="ChEBI" id="CHEBI:131766"/>
        <dbReference type="EC" id="4.1.99.22"/>
    </reaction>
</comment>
<reference evidence="20" key="1">
    <citation type="submission" date="2023-01" db="EMBL/GenBank/DDBJ databases">
        <authorList>
            <person name="Van Ghelder C."/>
            <person name="Rancurel C."/>
        </authorList>
    </citation>
    <scope>NUCLEOTIDE SEQUENCE</scope>
    <source>
        <strain evidence="20">CNCM I-4278</strain>
    </source>
</reference>
<dbReference type="PANTHER" id="PTHR22960:SF0">
    <property type="entry name" value="MOLYBDENUM COFACTOR BIOSYNTHESIS PROTEIN 1"/>
    <property type="match status" value="1"/>
</dbReference>
<feature type="compositionally biased region" description="Low complexity" evidence="18">
    <location>
        <begin position="1233"/>
        <end position="1245"/>
    </location>
</feature>
<evidence type="ECO:0000256" key="13">
    <source>
        <dbReference type="ARBA" id="ARBA00023134"/>
    </source>
</evidence>
<keyword evidence="11" id="KW-0411">Iron-sulfur</keyword>
<dbReference type="NCBIfam" id="TIGR00581">
    <property type="entry name" value="moaC"/>
    <property type="match status" value="1"/>
</dbReference>
<evidence type="ECO:0000256" key="6">
    <source>
        <dbReference type="ARBA" id="ARBA00022485"/>
    </source>
</evidence>
<keyword evidence="6" id="KW-0004">4Fe-4S</keyword>
<feature type="region of interest" description="Disordered" evidence="18">
    <location>
        <begin position="857"/>
        <end position="894"/>
    </location>
</feature>
<dbReference type="Gene3D" id="3.20.20.70">
    <property type="entry name" value="Aldolase class I"/>
    <property type="match status" value="1"/>
</dbReference>
<feature type="region of interest" description="Disordered" evidence="18">
    <location>
        <begin position="1167"/>
        <end position="1250"/>
    </location>
</feature>